<evidence type="ECO:0000256" key="2">
    <source>
        <dbReference type="ARBA" id="ARBA00022741"/>
    </source>
</evidence>
<evidence type="ECO:0000256" key="4">
    <source>
        <dbReference type="ARBA" id="ARBA00022801"/>
    </source>
</evidence>
<keyword evidence="7" id="KW-0067">ATP-binding</keyword>
<comment type="caution">
    <text evidence="11">The sequence shown here is derived from an EMBL/GenBank/DDBJ whole genome shotgun (WGS) entry which is preliminary data.</text>
</comment>
<dbReference type="PANTHER" id="PTHR30591">
    <property type="entry name" value="RECBCD ENZYME SUBUNIT RECC"/>
    <property type="match status" value="1"/>
</dbReference>
<dbReference type="SUPFAM" id="SSF52540">
    <property type="entry name" value="P-loop containing nucleoside triphosphate hydrolases"/>
    <property type="match status" value="1"/>
</dbReference>
<dbReference type="InterPro" id="IPR011604">
    <property type="entry name" value="PDDEXK-like_dom_sf"/>
</dbReference>
<keyword evidence="12" id="KW-1185">Reference proteome</keyword>
<dbReference type="GO" id="GO:0004527">
    <property type="term" value="F:exonuclease activity"/>
    <property type="evidence" value="ECO:0007669"/>
    <property type="project" value="UniProtKB-KW"/>
</dbReference>
<proteinExistence type="predicted"/>
<feature type="domain" description="UvrD-like helicase C-terminal" evidence="10">
    <location>
        <begin position="275"/>
        <end position="565"/>
    </location>
</feature>
<protein>
    <recommendedName>
        <fullName evidence="10">UvrD-like helicase C-terminal domain-containing protein</fullName>
    </recommendedName>
</protein>
<dbReference type="InterPro" id="IPR038726">
    <property type="entry name" value="PDDEXK_AddAB-type"/>
</dbReference>
<evidence type="ECO:0000313" key="12">
    <source>
        <dbReference type="Proteomes" id="UP000460257"/>
    </source>
</evidence>
<dbReference type="GO" id="GO:0006310">
    <property type="term" value="P:DNA recombination"/>
    <property type="evidence" value="ECO:0007669"/>
    <property type="project" value="TreeGrafter"/>
</dbReference>
<keyword evidence="3" id="KW-0227">DNA damage</keyword>
<reference evidence="11" key="1">
    <citation type="journal article" date="2020" name="Appl. Environ. Microbiol.">
        <title>Medium-Chain Fatty Acid Synthesis by 'Candidatus Weimeria bifida' gen. nov., sp. nov., and 'Candidatus Pseudoramibacter fermentans' sp. nov.</title>
        <authorList>
            <person name="Scarborough M.J."/>
            <person name="Myers K.S."/>
            <person name="Donohue T.J."/>
            <person name="Noguera D.R."/>
        </authorList>
    </citation>
    <scope>NUCLEOTIDE SEQUENCE</scope>
    <source>
        <strain evidence="11">LCO1.1</strain>
    </source>
</reference>
<evidence type="ECO:0000259" key="10">
    <source>
        <dbReference type="PROSITE" id="PS51217"/>
    </source>
</evidence>
<dbReference type="InterPro" id="IPR027417">
    <property type="entry name" value="P-loop_NTPase"/>
</dbReference>
<keyword evidence="1" id="KW-0540">Nuclease</keyword>
<dbReference type="InterPro" id="IPR049035">
    <property type="entry name" value="ADDB_N"/>
</dbReference>
<name>A0A6N7IZ46_9FIRM</name>
<sequence length="1156" mass="131053">MKLQIIAGPSGTGKSTYIYRKILEQAHENPKKHYLILVPLQYSMQTQRILVFLSPQKSIINVDVLSFERLAYRVFDELGSKKNVCLDETGKVLLLRRAASLIGDDLGLLKKNIGRRGYIDEVKSLISELMQYGYSPEDVGDMAAGPALPDTFRRKAGDIEKLYSEFLSLIDESTFTQEQVLSLLCDVADQSELLRDSVMVLDGYTGFTPVQKEFLQRIVPIVDTVYACVTCDCDLDLYTAGEEDDLFYMSREESAFLNHLEGVEVLDPVIIDRGNGRYASGGPLAFLEENLFREKRASLPDSGGHIELRCLSDQKTEILFAAQKIHQMIREDDGLRYRDFAIVCPDTEDFRYSVKRTFDASGIPVFIDERDEAFFNPLTEFCDAALDMVKRRLSYESVMRFLRSGLVPLSTEELDILDNYLYEASFRNTKFLSSPFKRHTQDFGSEEDFEALNAIREKIAEPVMAFYDSEKSKNVSVKDRLTALFDLIMTFDVESHLNERADQKKDEEDAVAEDLYRRLYGFLCDLADQMVDLLGDEKTSLSDFKDMLRDGMDQIKPATVPKSNDTVIFGDLERTRLSDVKVLFLIGAGDDQIPKAGEDAGIFSEDERIILKENGFTLAPTRRERSAQQKFYLYLCLTKPTEKLFITYHEKSDDGDDIKPSYLFEEVGRLFPDTEIVNTGLSDPVFLETEKSADIVMTRGLSQMLAGDVPSDVTNRTEALLEAKRLSGREEQRAAILSAAFSENRKTPLRQAVVDALYGRQLLMSVSRLETFAKCPASYLFRYGLKLTPRKKNEFATLDLGNLYHGAIERYAAGLKSEGLKWTDLKDDQIKDRLEKGFNQELLDFAGSEIFEDAREDHFTKQAFSNLLLHTRVMTEALRSGSFQPSYFEMPIEKLCTPSDLTFPLSYDHSVSFVGKIDRIDLADDGNRILTKIIDYKTGDNKLDPVRIYEGIQLQLLFYMDAAVKGLSKKMNSTVQPGAAFYYMLLRPDIEEVKKLSDQELVTQIERKLRPVGIILDDDSAIADLDESLVTEKSYTSNAVSLQTTTKGALSATDSLVSPEDFKTLLHFTRHKAFSLADSIVKGDASILPYKKGDDTACTYCIYNDVCHFDPRLNGFYYRDISHCLDHEKEENGDTRVKMKHLFAKISDKPGEESKS</sequence>
<keyword evidence="4" id="KW-0378">Hydrolase</keyword>
<evidence type="ECO:0000256" key="1">
    <source>
        <dbReference type="ARBA" id="ARBA00022722"/>
    </source>
</evidence>
<dbReference type="Gene3D" id="3.40.50.300">
    <property type="entry name" value="P-loop containing nucleotide triphosphate hydrolases"/>
    <property type="match status" value="4"/>
</dbReference>
<dbReference type="AlphaFoldDB" id="A0A6N7IZ46"/>
<organism evidence="11 12">
    <name type="scientific">Candidatus Weimeria bifida</name>
    <dbReference type="NCBI Taxonomy" id="2599074"/>
    <lineage>
        <taxon>Bacteria</taxon>
        <taxon>Bacillati</taxon>
        <taxon>Bacillota</taxon>
        <taxon>Clostridia</taxon>
        <taxon>Lachnospirales</taxon>
        <taxon>Lachnospiraceae</taxon>
        <taxon>Candidatus Weimeria</taxon>
    </lineage>
</organism>
<dbReference type="Proteomes" id="UP000460257">
    <property type="component" value="Unassembled WGS sequence"/>
</dbReference>
<evidence type="ECO:0000256" key="8">
    <source>
        <dbReference type="ARBA" id="ARBA00023125"/>
    </source>
</evidence>
<dbReference type="PANTHER" id="PTHR30591:SF1">
    <property type="entry name" value="RECBCD ENZYME SUBUNIT RECC"/>
    <property type="match status" value="1"/>
</dbReference>
<dbReference type="InterPro" id="IPR014017">
    <property type="entry name" value="DNA_helicase_UvrD-like_C"/>
</dbReference>
<evidence type="ECO:0000256" key="5">
    <source>
        <dbReference type="ARBA" id="ARBA00022806"/>
    </source>
</evidence>
<dbReference type="GO" id="GO:0004386">
    <property type="term" value="F:helicase activity"/>
    <property type="evidence" value="ECO:0007669"/>
    <property type="project" value="UniProtKB-KW"/>
</dbReference>
<accession>A0A6N7IZ46</accession>
<keyword evidence="2" id="KW-0547">Nucleotide-binding</keyword>
<dbReference type="GO" id="GO:0006281">
    <property type="term" value="P:DNA repair"/>
    <property type="evidence" value="ECO:0007669"/>
    <property type="project" value="UniProtKB-KW"/>
</dbReference>
<dbReference type="GO" id="GO:0003677">
    <property type="term" value="F:DNA binding"/>
    <property type="evidence" value="ECO:0007669"/>
    <property type="project" value="UniProtKB-KW"/>
</dbReference>
<dbReference type="Pfam" id="PF12705">
    <property type="entry name" value="PDDEXK_1"/>
    <property type="match status" value="1"/>
</dbReference>
<gene>
    <name evidence="11" type="ORF">FRC54_02640</name>
</gene>
<evidence type="ECO:0000256" key="3">
    <source>
        <dbReference type="ARBA" id="ARBA00022763"/>
    </source>
</evidence>
<keyword evidence="9" id="KW-0234">DNA repair</keyword>
<keyword evidence="6" id="KW-0269">Exonuclease</keyword>
<evidence type="ECO:0000256" key="7">
    <source>
        <dbReference type="ARBA" id="ARBA00022840"/>
    </source>
</evidence>
<evidence type="ECO:0000256" key="9">
    <source>
        <dbReference type="ARBA" id="ARBA00023204"/>
    </source>
</evidence>
<dbReference type="PROSITE" id="PS51217">
    <property type="entry name" value="UVRD_HELICASE_CTER"/>
    <property type="match status" value="1"/>
</dbReference>
<evidence type="ECO:0000256" key="6">
    <source>
        <dbReference type="ARBA" id="ARBA00022839"/>
    </source>
</evidence>
<dbReference type="Gene3D" id="3.90.320.10">
    <property type="match status" value="1"/>
</dbReference>
<dbReference type="GO" id="GO:0005524">
    <property type="term" value="F:ATP binding"/>
    <property type="evidence" value="ECO:0007669"/>
    <property type="project" value="UniProtKB-KW"/>
</dbReference>
<keyword evidence="8" id="KW-0238">DNA-binding</keyword>
<evidence type="ECO:0000313" key="11">
    <source>
        <dbReference type="EMBL" id="MQN00876.1"/>
    </source>
</evidence>
<dbReference type="Pfam" id="PF21445">
    <property type="entry name" value="ADDB_N"/>
    <property type="match status" value="1"/>
</dbReference>
<dbReference type="EMBL" id="VOGC01000002">
    <property type="protein sequence ID" value="MQN00876.1"/>
    <property type="molecule type" value="Genomic_DNA"/>
</dbReference>
<keyword evidence="5" id="KW-0347">Helicase</keyword>